<dbReference type="GO" id="GO:0009103">
    <property type="term" value="P:lipopolysaccharide biosynthetic process"/>
    <property type="evidence" value="ECO:0007669"/>
    <property type="project" value="TreeGrafter"/>
</dbReference>
<evidence type="ECO:0000313" key="3">
    <source>
        <dbReference type="EMBL" id="AYF97240.1"/>
    </source>
</evidence>
<organism evidence="3 4">
    <name type="scientific">Protaetiibacter intestinalis</name>
    <dbReference type="NCBI Taxonomy" id="2419774"/>
    <lineage>
        <taxon>Bacteria</taxon>
        <taxon>Bacillati</taxon>
        <taxon>Actinomycetota</taxon>
        <taxon>Actinomycetes</taxon>
        <taxon>Micrococcales</taxon>
        <taxon>Microbacteriaceae</taxon>
        <taxon>Protaetiibacter</taxon>
    </lineage>
</organism>
<dbReference type="AlphaFoldDB" id="A0A387BFG6"/>
<dbReference type="InterPro" id="IPR001296">
    <property type="entry name" value="Glyco_trans_1"/>
</dbReference>
<proteinExistence type="predicted"/>
<keyword evidence="4" id="KW-1185">Reference proteome</keyword>
<sequence>MRVHCDGYVRTGTGIGVVQRKLYPFLESFGVELSIGESRDRGDGALRRALGLIIGLLRRPQEGEVFLSLVPPFPLQLTSPAVTIVHDLRWMRTRDGVSRAYRAWDLRRAVRRSDRIICISERTLHDLVAFAPESRTKATVAWEGPGIVTEQVFSENIPGRVLLIGGGAHKRNELAARVLARRPAWCKSVVGVGLSPQARTLLDDAYPGATEWVVRPTDEQLIDLYRSAEFFLFLGTEEGFGLPYIEALSSGCIVIAVDQPLTRELLGEAAVLVIDGDARDIESQLKHRAWPPLMERRKLAARFSWRAFAEHVRDELEATTR</sequence>
<dbReference type="SUPFAM" id="SSF53756">
    <property type="entry name" value="UDP-Glycosyltransferase/glycogen phosphorylase"/>
    <property type="match status" value="1"/>
</dbReference>
<dbReference type="Proteomes" id="UP000278886">
    <property type="component" value="Chromosome"/>
</dbReference>
<dbReference type="Gene3D" id="3.40.50.2000">
    <property type="entry name" value="Glycogen Phosphorylase B"/>
    <property type="match status" value="2"/>
</dbReference>
<accession>A0A387BFG6</accession>
<dbReference type="PANTHER" id="PTHR46401:SF2">
    <property type="entry name" value="GLYCOSYLTRANSFERASE WBBK-RELATED"/>
    <property type="match status" value="1"/>
</dbReference>
<dbReference type="GO" id="GO:0016757">
    <property type="term" value="F:glycosyltransferase activity"/>
    <property type="evidence" value="ECO:0007669"/>
    <property type="project" value="InterPro"/>
</dbReference>
<gene>
    <name evidence="3" type="ORF">D7I47_02565</name>
</gene>
<feature type="domain" description="Glycosyl transferase family 1" evidence="2">
    <location>
        <begin position="211"/>
        <end position="284"/>
    </location>
</feature>
<evidence type="ECO:0000313" key="4">
    <source>
        <dbReference type="Proteomes" id="UP000278886"/>
    </source>
</evidence>
<evidence type="ECO:0000256" key="1">
    <source>
        <dbReference type="ARBA" id="ARBA00022679"/>
    </source>
</evidence>
<dbReference type="EMBL" id="CP032630">
    <property type="protein sequence ID" value="AYF97240.1"/>
    <property type="molecule type" value="Genomic_DNA"/>
</dbReference>
<dbReference type="PANTHER" id="PTHR46401">
    <property type="entry name" value="GLYCOSYLTRANSFERASE WBBK-RELATED"/>
    <property type="match status" value="1"/>
</dbReference>
<dbReference type="KEGG" id="lyd:D7I47_02565"/>
<reference evidence="4" key="1">
    <citation type="submission" date="2018-09" db="EMBL/GenBank/DDBJ databases">
        <title>Genome sequencing of strain 2DFWR-13.</title>
        <authorList>
            <person name="Heo J."/>
            <person name="Kim S.-J."/>
            <person name="Kwon S.-W."/>
        </authorList>
    </citation>
    <scope>NUCLEOTIDE SEQUENCE [LARGE SCALE GENOMIC DNA]</scope>
    <source>
        <strain evidence="4">2DFWR-13</strain>
    </source>
</reference>
<keyword evidence="1 3" id="KW-0808">Transferase</keyword>
<dbReference type="Pfam" id="PF00534">
    <property type="entry name" value="Glycos_transf_1"/>
    <property type="match status" value="1"/>
</dbReference>
<protein>
    <submittedName>
        <fullName evidence="3">Glycosyltransferase</fullName>
    </submittedName>
</protein>
<evidence type="ECO:0000259" key="2">
    <source>
        <dbReference type="Pfam" id="PF00534"/>
    </source>
</evidence>
<name>A0A387BFG6_9MICO</name>